<dbReference type="GO" id="GO:0009055">
    <property type="term" value="F:electron transfer activity"/>
    <property type="evidence" value="ECO:0007669"/>
    <property type="project" value="InterPro"/>
</dbReference>
<dbReference type="OrthoDB" id="9787495at2"/>
<keyword evidence="1" id="KW-1133">Transmembrane helix</keyword>
<feature type="transmembrane region" description="Helical" evidence="1">
    <location>
        <begin position="190"/>
        <end position="209"/>
    </location>
</feature>
<dbReference type="EMBL" id="CYHF01000006">
    <property type="protein sequence ID" value="CUA98088.1"/>
    <property type="molecule type" value="Genomic_DNA"/>
</dbReference>
<evidence type="ECO:0000313" key="4">
    <source>
        <dbReference type="Proteomes" id="UP000183649"/>
    </source>
</evidence>
<dbReference type="InterPro" id="IPR036909">
    <property type="entry name" value="Cyt_c-like_dom_sf"/>
</dbReference>
<accession>A0A0K6I4Y0</accession>
<dbReference type="RefSeq" id="WP_055450859.1">
    <property type="nucleotide sequence ID" value="NZ_CYHF01000006.1"/>
</dbReference>
<keyword evidence="1" id="KW-0472">Membrane</keyword>
<feature type="transmembrane region" description="Helical" evidence="1">
    <location>
        <begin position="99"/>
        <end position="119"/>
    </location>
</feature>
<dbReference type="GO" id="GO:0020037">
    <property type="term" value="F:heme binding"/>
    <property type="evidence" value="ECO:0007669"/>
    <property type="project" value="InterPro"/>
</dbReference>
<organism evidence="3 4">
    <name type="scientific">Thiomonas bhubaneswarensis</name>
    <dbReference type="NCBI Taxonomy" id="339866"/>
    <lineage>
        <taxon>Bacteria</taxon>
        <taxon>Pseudomonadati</taxon>
        <taxon>Pseudomonadota</taxon>
        <taxon>Betaproteobacteria</taxon>
        <taxon>Burkholderiales</taxon>
        <taxon>Thiomonas</taxon>
    </lineage>
</organism>
<protein>
    <submittedName>
        <fullName evidence="3">Uncharacterized membrane protein</fullName>
    </submittedName>
</protein>
<feature type="transmembrane region" description="Helical" evidence="1">
    <location>
        <begin position="163"/>
        <end position="184"/>
    </location>
</feature>
<feature type="transmembrane region" description="Helical" evidence="1">
    <location>
        <begin position="20"/>
        <end position="41"/>
    </location>
</feature>
<keyword evidence="1" id="KW-0812">Transmembrane</keyword>
<evidence type="ECO:0000256" key="1">
    <source>
        <dbReference type="SAM" id="Phobius"/>
    </source>
</evidence>
<name>A0A0K6I4Y0_9BURK</name>
<dbReference type="InterPro" id="IPR010389">
    <property type="entry name" value="Urate_ox_N"/>
</dbReference>
<dbReference type="AlphaFoldDB" id="A0A0K6I4Y0"/>
<feature type="transmembrane region" description="Helical" evidence="1">
    <location>
        <begin position="241"/>
        <end position="260"/>
    </location>
</feature>
<evidence type="ECO:0000259" key="2">
    <source>
        <dbReference type="Pfam" id="PF06181"/>
    </source>
</evidence>
<feature type="transmembrane region" description="Helical" evidence="1">
    <location>
        <begin position="295"/>
        <end position="312"/>
    </location>
</feature>
<feature type="transmembrane region" description="Helical" evidence="1">
    <location>
        <begin position="131"/>
        <end position="151"/>
    </location>
</feature>
<feature type="transmembrane region" description="Helical" evidence="1">
    <location>
        <begin position="266"/>
        <end position="283"/>
    </location>
</feature>
<dbReference type="SUPFAM" id="SSF46626">
    <property type="entry name" value="Cytochrome c"/>
    <property type="match status" value="1"/>
</dbReference>
<dbReference type="STRING" id="339866.GCA_001418255_01998"/>
<feature type="domain" description="Urate oxidase N-terminal" evidence="2">
    <location>
        <begin position="12"/>
        <end position="310"/>
    </location>
</feature>
<gene>
    <name evidence="3" type="ORF">Ga0061069_106206</name>
</gene>
<dbReference type="Proteomes" id="UP000183649">
    <property type="component" value="Unassembled WGS sequence"/>
</dbReference>
<reference evidence="4" key="1">
    <citation type="submission" date="2015-08" db="EMBL/GenBank/DDBJ databases">
        <authorList>
            <person name="Varghese N."/>
        </authorList>
    </citation>
    <scope>NUCLEOTIDE SEQUENCE [LARGE SCALE GENOMIC DNA]</scope>
    <source>
        <strain evidence="4">DSM 18181</strain>
    </source>
</reference>
<sequence>MMSDLMTTFLPYAMNWADLLLRWLHVIVAIAWIGSSFYFVWLDNSLEKPTDPALQAKGVDGELWAVHGGGFYNPQKYMVAPKNLPQHLHWFYWESYSTWLSGFALLCVLYFYHAGIFIVDPRVLAWSAPGYAVAAMLGFLVVGWLVYDGICRVFGQGKNGDRTVGILVALYVVVAAWLACHLFAGRAAFLLTGAMLATMMSANVFFWIIPGQRRVVAAMRTGQTPDPMDGKRGKQRSVHNTYFTLPVLFAMLSNHYSFVYDAPNNWLVLVLMMLAGALIRQFFVLKHKGAWKWQYWIIGAGLILAVVVALAPKPQPALASNQPVSFAQVQHIVQERCLMCHAGPAASKGVRLDSAQGIVSHAQAIYQQVVVLKAMPLNNATQMTDAERAQLASWITAGAKP</sequence>
<proteinExistence type="predicted"/>
<keyword evidence="4" id="KW-1185">Reference proteome</keyword>
<dbReference type="Pfam" id="PF06181">
    <property type="entry name" value="Urate_ox_N"/>
    <property type="match status" value="1"/>
</dbReference>
<evidence type="ECO:0000313" key="3">
    <source>
        <dbReference type="EMBL" id="CUA98088.1"/>
    </source>
</evidence>